<dbReference type="GO" id="GO:0008999">
    <property type="term" value="F:protein-N-terminal-alanine acetyltransferase activity"/>
    <property type="evidence" value="ECO:0007669"/>
    <property type="project" value="TreeGrafter"/>
</dbReference>
<dbReference type="AlphaFoldDB" id="A0A238VVX3"/>
<dbReference type="InterPro" id="IPR000182">
    <property type="entry name" value="GNAT_dom"/>
</dbReference>
<evidence type="ECO:0000313" key="2">
    <source>
        <dbReference type="EMBL" id="SNR38388.1"/>
    </source>
</evidence>
<dbReference type="RefSeq" id="WP_089300225.1">
    <property type="nucleotide sequence ID" value="NZ_FZNW01000004.1"/>
</dbReference>
<evidence type="ECO:0000259" key="1">
    <source>
        <dbReference type="PROSITE" id="PS51186"/>
    </source>
</evidence>
<accession>A0A238VVX3</accession>
<dbReference type="SUPFAM" id="SSF55729">
    <property type="entry name" value="Acyl-CoA N-acyltransferases (Nat)"/>
    <property type="match status" value="1"/>
</dbReference>
<dbReference type="GO" id="GO:1990189">
    <property type="term" value="F:protein N-terminal-serine acetyltransferase activity"/>
    <property type="evidence" value="ECO:0007669"/>
    <property type="project" value="TreeGrafter"/>
</dbReference>
<keyword evidence="3" id="KW-1185">Reference proteome</keyword>
<gene>
    <name evidence="2" type="ORF">SAMN06265360_104129</name>
</gene>
<dbReference type="EMBL" id="FZNW01000004">
    <property type="protein sequence ID" value="SNR38388.1"/>
    <property type="molecule type" value="Genomic_DNA"/>
</dbReference>
<proteinExistence type="predicted"/>
<dbReference type="InterPro" id="IPR016181">
    <property type="entry name" value="Acyl_CoA_acyltransferase"/>
</dbReference>
<keyword evidence="2" id="KW-0808">Transferase</keyword>
<dbReference type="Gene3D" id="3.40.630.30">
    <property type="match status" value="1"/>
</dbReference>
<dbReference type="OrthoDB" id="2061990at2"/>
<evidence type="ECO:0000313" key="3">
    <source>
        <dbReference type="Proteomes" id="UP000198348"/>
    </source>
</evidence>
<reference evidence="2 3" key="1">
    <citation type="submission" date="2017-06" db="EMBL/GenBank/DDBJ databases">
        <authorList>
            <person name="Kim H.J."/>
            <person name="Triplett B.A."/>
        </authorList>
    </citation>
    <scope>NUCLEOTIDE SEQUENCE [LARGE SCALE GENOMIC DNA]</scope>
    <source>
        <strain evidence="2 3">DSM 45207</strain>
    </source>
</reference>
<feature type="domain" description="N-acetyltransferase" evidence="1">
    <location>
        <begin position="11"/>
        <end position="170"/>
    </location>
</feature>
<dbReference type="PANTHER" id="PTHR43441:SF10">
    <property type="entry name" value="ACETYLTRANSFERASE"/>
    <property type="match status" value="1"/>
</dbReference>
<protein>
    <submittedName>
        <fullName evidence="2">Protein N-acetyltransferase, RimJ/RimL family</fullName>
    </submittedName>
</protein>
<name>A0A238VVX3_9PSEU</name>
<dbReference type="Proteomes" id="UP000198348">
    <property type="component" value="Unassembled WGS sequence"/>
</dbReference>
<organism evidence="2 3">
    <name type="scientific">Haloechinothrix alba</name>
    <dbReference type="NCBI Taxonomy" id="664784"/>
    <lineage>
        <taxon>Bacteria</taxon>
        <taxon>Bacillati</taxon>
        <taxon>Actinomycetota</taxon>
        <taxon>Actinomycetes</taxon>
        <taxon>Pseudonocardiales</taxon>
        <taxon>Pseudonocardiaceae</taxon>
        <taxon>Haloechinothrix</taxon>
    </lineage>
</organism>
<dbReference type="PANTHER" id="PTHR43441">
    <property type="entry name" value="RIBOSOMAL-PROTEIN-SERINE ACETYLTRANSFERASE"/>
    <property type="match status" value="1"/>
</dbReference>
<sequence>MEPVEINAGTYYLRQLRADDRIDDRPALLEAFADPETQRYRSSRIADLDTATDYIRTREREWASDERYTWVVADQTTGALLGEVDLKNIDPVDRTAELSCWTHPAHRGKGIITPAIQAVLRFAYGGLGLHHISYQHAASNQVSRRVAEKCGFTLDGTLREAIVIDDKPEDLLVWSRLSTDG</sequence>
<dbReference type="GO" id="GO:0005737">
    <property type="term" value="C:cytoplasm"/>
    <property type="evidence" value="ECO:0007669"/>
    <property type="project" value="TreeGrafter"/>
</dbReference>
<dbReference type="Pfam" id="PF13302">
    <property type="entry name" value="Acetyltransf_3"/>
    <property type="match status" value="1"/>
</dbReference>
<dbReference type="InterPro" id="IPR051908">
    <property type="entry name" value="Ribosomal_N-acetyltransferase"/>
</dbReference>
<dbReference type="PROSITE" id="PS51186">
    <property type="entry name" value="GNAT"/>
    <property type="match status" value="1"/>
</dbReference>